<dbReference type="EMBL" id="LAZR01000276">
    <property type="protein sequence ID" value="KKN77601.1"/>
    <property type="molecule type" value="Genomic_DNA"/>
</dbReference>
<evidence type="ECO:0000313" key="1">
    <source>
        <dbReference type="EMBL" id="KKN77601.1"/>
    </source>
</evidence>
<comment type="caution">
    <text evidence="1">The sequence shown here is derived from an EMBL/GenBank/DDBJ whole genome shotgun (WGS) entry which is preliminary data.</text>
</comment>
<reference evidence="1" key="1">
    <citation type="journal article" date="2015" name="Nature">
        <title>Complex archaea that bridge the gap between prokaryotes and eukaryotes.</title>
        <authorList>
            <person name="Spang A."/>
            <person name="Saw J.H."/>
            <person name="Jorgensen S.L."/>
            <person name="Zaremba-Niedzwiedzka K."/>
            <person name="Martijn J."/>
            <person name="Lind A.E."/>
            <person name="van Eijk R."/>
            <person name="Schleper C."/>
            <person name="Guy L."/>
            <person name="Ettema T.J."/>
        </authorList>
    </citation>
    <scope>NUCLEOTIDE SEQUENCE</scope>
</reference>
<organism evidence="1">
    <name type="scientific">marine sediment metagenome</name>
    <dbReference type="NCBI Taxonomy" id="412755"/>
    <lineage>
        <taxon>unclassified sequences</taxon>
        <taxon>metagenomes</taxon>
        <taxon>ecological metagenomes</taxon>
    </lineage>
</organism>
<proteinExistence type="predicted"/>
<gene>
    <name evidence="1" type="ORF">LCGC14_0358760</name>
</gene>
<protein>
    <submittedName>
        <fullName evidence="1">Uncharacterized protein</fullName>
    </submittedName>
</protein>
<name>A0A0F9VVX2_9ZZZZ</name>
<sequence>MKELVVILICVFCANAMADPNDWWVWETDPDIIWETSTFTFIEWEPPGPYIVDPNNLPWDITCKTEDVETTIEMKADGNLYLSGSWQDFIICLYEAMALDGRSFQGKIIQGGTDAELIPPN</sequence>
<dbReference type="AlphaFoldDB" id="A0A0F9VVX2"/>
<accession>A0A0F9VVX2</accession>